<evidence type="ECO:0000256" key="1">
    <source>
        <dbReference type="SAM" id="SignalP"/>
    </source>
</evidence>
<organism evidence="2 3">
    <name type="scientific">Aspergillus arachidicola</name>
    <dbReference type="NCBI Taxonomy" id="656916"/>
    <lineage>
        <taxon>Eukaryota</taxon>
        <taxon>Fungi</taxon>
        <taxon>Dikarya</taxon>
        <taxon>Ascomycota</taxon>
        <taxon>Pezizomycotina</taxon>
        <taxon>Eurotiomycetes</taxon>
        <taxon>Eurotiomycetidae</taxon>
        <taxon>Eurotiales</taxon>
        <taxon>Aspergillaceae</taxon>
        <taxon>Aspergillus</taxon>
        <taxon>Aspergillus subgen. Circumdati</taxon>
    </lineage>
</organism>
<feature type="signal peptide" evidence="1">
    <location>
        <begin position="1"/>
        <end position="21"/>
    </location>
</feature>
<proteinExistence type="predicted"/>
<keyword evidence="3" id="KW-1185">Reference proteome</keyword>
<keyword evidence="1" id="KW-0732">Signal</keyword>
<sequence>MVKIILSALAILAAIAPLTTAEKIKCNNATAYCGATLINRGGYLTEIREILKNHDEDLSGLLLQHGLFWCKENGKLHDAYKRCKRNKCRANQRYYPETGDGCKGEWRGSILPDMNK</sequence>
<accession>A0A2G7FNV4</accession>
<dbReference type="Proteomes" id="UP000231358">
    <property type="component" value="Unassembled WGS sequence"/>
</dbReference>
<dbReference type="AlphaFoldDB" id="A0A2G7FNV4"/>
<name>A0A2G7FNV4_9EURO</name>
<feature type="chain" id="PRO_5013936403" evidence="1">
    <location>
        <begin position="22"/>
        <end position="116"/>
    </location>
</feature>
<reference evidence="2 3" key="1">
    <citation type="submission" date="2017-05" db="EMBL/GenBank/DDBJ databases">
        <title>Genome sequence for an aflatoxigenic pathogen of Argentinian peanut, Aspergillus arachidicola.</title>
        <authorList>
            <person name="Moore G."/>
            <person name="Beltz S.B."/>
            <person name="Mack B.M."/>
        </authorList>
    </citation>
    <scope>NUCLEOTIDE SEQUENCE [LARGE SCALE GENOMIC DNA]</scope>
    <source>
        <strain evidence="2 3">CBS 117610</strain>
    </source>
</reference>
<protein>
    <submittedName>
        <fullName evidence="2">Uncharacterized protein</fullName>
    </submittedName>
</protein>
<evidence type="ECO:0000313" key="3">
    <source>
        <dbReference type="Proteomes" id="UP000231358"/>
    </source>
</evidence>
<gene>
    <name evidence="2" type="ORF">AARAC_000107</name>
</gene>
<dbReference type="EMBL" id="NEXV01000528">
    <property type="protein sequence ID" value="PIG82332.1"/>
    <property type="molecule type" value="Genomic_DNA"/>
</dbReference>
<comment type="caution">
    <text evidence="2">The sequence shown here is derived from an EMBL/GenBank/DDBJ whole genome shotgun (WGS) entry which is preliminary data.</text>
</comment>
<evidence type="ECO:0000313" key="2">
    <source>
        <dbReference type="EMBL" id="PIG82332.1"/>
    </source>
</evidence>